<dbReference type="FunFam" id="3.40.50.1820:FF:000013">
    <property type="entry name" value="Carboxypeptidase"/>
    <property type="match status" value="1"/>
</dbReference>
<evidence type="ECO:0000256" key="7">
    <source>
        <dbReference type="ARBA" id="ARBA00023180"/>
    </source>
</evidence>
<keyword evidence="5 8" id="KW-0378">Hydrolase</keyword>
<dbReference type="EC" id="3.4.16.-" evidence="8"/>
<sequence length="617" mass="70400">MVCPYDFPLSEKDMRVYIPNLVFGGEESVAMKRFGTFWFKSWGSRDQEGDGPVIKTLVLVATRALCDEEVFLNYRLSNSKRRPEWYTRLMKKKIEGDGAKINDIKCDTAIDLSSAFDLLSAIQRLRTLGTSNNSPNECLDLYPSCFLLSILLFSSYLALVESYKLDPEVQKQQDADRVIRLPGQPIVNFEQYAGYVTVNESHGRALFYWFFEATHDVEKKPLVLWLNGGPGCSSIGYGEAEELGPLLMQKGVPQLRLNKYSWNKEANLIFLESPVGVGFSYTNTSSDLLHLGDKITAEDSYAFLVNWFKRFPQFKSHEFYIAGESYGGHYVPELSEMIFDENKSGPKENYINFKGFMIGNALMDDDTDQNGMIDYAWDHAVISDRVYHDVKTNCNFSEVNVTNACNNALNEYFAVYNIIDMYSLYSPVCVENTSTASATNKHFWIEGASPKLFSKFKEWFKKPAGYDPCVSDYSEVYFNRKDVQEALHANVTNIGYNWTHCSNAINQWNDSPASMLPIIRKLIDGGIRVWVYSGDTDGRIPVTSTRYTLRKLGLQTILEWTPWYDYEQVGGWTVIFEGLTFVTIRGAGHEVPQFKPRQALSLFKHFLANQQMPPKAF</sequence>
<dbReference type="Gene3D" id="6.10.250.940">
    <property type="match status" value="1"/>
</dbReference>
<dbReference type="PANTHER" id="PTHR11802">
    <property type="entry name" value="SERINE PROTEASE FAMILY S10 SERINE CARBOXYPEPTIDASE"/>
    <property type="match status" value="1"/>
</dbReference>
<dbReference type="Gene3D" id="3.40.50.1820">
    <property type="entry name" value="alpha/beta hydrolase"/>
    <property type="match status" value="1"/>
</dbReference>
<dbReference type="SUPFAM" id="SSF53474">
    <property type="entry name" value="alpha/beta-Hydrolases"/>
    <property type="match status" value="1"/>
</dbReference>
<accession>A0A6V7QKC7</accession>
<keyword evidence="2 8" id="KW-0121">Carboxypeptidase</keyword>
<evidence type="ECO:0000313" key="9">
    <source>
        <dbReference type="EMBL" id="CAD1843622.1"/>
    </source>
</evidence>
<evidence type="ECO:0000256" key="1">
    <source>
        <dbReference type="ARBA" id="ARBA00009431"/>
    </source>
</evidence>
<dbReference type="InterPro" id="IPR001563">
    <property type="entry name" value="Peptidase_S10"/>
</dbReference>
<keyword evidence="4" id="KW-0732">Signal</keyword>
<dbReference type="GO" id="GO:0004185">
    <property type="term" value="F:serine-type carboxypeptidase activity"/>
    <property type="evidence" value="ECO:0007669"/>
    <property type="project" value="UniProtKB-UniRule"/>
</dbReference>
<dbReference type="InterPro" id="IPR018202">
    <property type="entry name" value="Ser_caboxypep_ser_AS"/>
</dbReference>
<dbReference type="InterPro" id="IPR033124">
    <property type="entry name" value="Ser_caboxypep_his_AS"/>
</dbReference>
<evidence type="ECO:0000256" key="2">
    <source>
        <dbReference type="ARBA" id="ARBA00022645"/>
    </source>
</evidence>
<comment type="similarity">
    <text evidence="1 8">Belongs to the peptidase S10 family.</text>
</comment>
<keyword evidence="6" id="KW-1015">Disulfide bond</keyword>
<proteinExistence type="inferred from homology"/>
<dbReference type="PANTHER" id="PTHR11802:SF31">
    <property type="entry name" value="SERINE CARBOXYPEPTIDASE-LIKE 34"/>
    <property type="match status" value="1"/>
</dbReference>
<dbReference type="EMBL" id="LR862137">
    <property type="protein sequence ID" value="CAD1843622.1"/>
    <property type="molecule type" value="Genomic_DNA"/>
</dbReference>
<dbReference type="AlphaFoldDB" id="A0A6V7QKC7"/>
<evidence type="ECO:0000256" key="4">
    <source>
        <dbReference type="ARBA" id="ARBA00022729"/>
    </source>
</evidence>
<evidence type="ECO:0000256" key="3">
    <source>
        <dbReference type="ARBA" id="ARBA00022670"/>
    </source>
</evidence>
<name>A0A6V7QKC7_ANACO</name>
<dbReference type="PRINTS" id="PR00724">
    <property type="entry name" value="CRBOXYPTASEC"/>
</dbReference>
<keyword evidence="7" id="KW-0325">Glycoprotein</keyword>
<reference evidence="9" key="1">
    <citation type="submission" date="2020-07" db="EMBL/GenBank/DDBJ databases">
        <authorList>
            <person name="Lin J."/>
        </authorList>
    </citation>
    <scope>NUCLEOTIDE SEQUENCE</scope>
</reference>
<dbReference type="FunFam" id="3.40.50.12670:FF:000002">
    <property type="entry name" value="Carboxypeptidase"/>
    <property type="match status" value="1"/>
</dbReference>
<organism evidence="9">
    <name type="scientific">Ananas comosus var. bracteatus</name>
    <name type="common">red pineapple</name>
    <dbReference type="NCBI Taxonomy" id="296719"/>
    <lineage>
        <taxon>Eukaryota</taxon>
        <taxon>Viridiplantae</taxon>
        <taxon>Streptophyta</taxon>
        <taxon>Embryophyta</taxon>
        <taxon>Tracheophyta</taxon>
        <taxon>Spermatophyta</taxon>
        <taxon>Magnoliopsida</taxon>
        <taxon>Liliopsida</taxon>
        <taxon>Poales</taxon>
        <taxon>Bromeliaceae</taxon>
        <taxon>Bromelioideae</taxon>
        <taxon>Ananas</taxon>
    </lineage>
</organism>
<gene>
    <name evidence="9" type="ORF">CB5_LOCUS26833</name>
</gene>
<dbReference type="GO" id="GO:0005773">
    <property type="term" value="C:vacuole"/>
    <property type="evidence" value="ECO:0007669"/>
    <property type="project" value="TreeGrafter"/>
</dbReference>
<dbReference type="InterPro" id="IPR029058">
    <property type="entry name" value="AB_hydrolase_fold"/>
</dbReference>
<dbReference type="PROSITE" id="PS00131">
    <property type="entry name" value="CARBOXYPEPT_SER_SER"/>
    <property type="match status" value="1"/>
</dbReference>
<evidence type="ECO:0000256" key="6">
    <source>
        <dbReference type="ARBA" id="ARBA00023157"/>
    </source>
</evidence>
<keyword evidence="3 8" id="KW-0645">Protease</keyword>
<dbReference type="Gene3D" id="3.40.50.11320">
    <property type="match status" value="1"/>
</dbReference>
<protein>
    <recommendedName>
        <fullName evidence="8">Carboxypeptidase</fullName>
        <ecNumber evidence="8">3.4.16.-</ecNumber>
    </recommendedName>
</protein>
<evidence type="ECO:0000256" key="8">
    <source>
        <dbReference type="RuleBase" id="RU361156"/>
    </source>
</evidence>
<dbReference type="FunFam" id="3.40.50.11320:FF:000001">
    <property type="entry name" value="Carboxypeptidase"/>
    <property type="match status" value="1"/>
</dbReference>
<evidence type="ECO:0000256" key="5">
    <source>
        <dbReference type="ARBA" id="ARBA00022801"/>
    </source>
</evidence>
<dbReference type="Pfam" id="PF00450">
    <property type="entry name" value="Peptidase_S10"/>
    <property type="match status" value="1"/>
</dbReference>
<dbReference type="GO" id="GO:0006508">
    <property type="term" value="P:proteolysis"/>
    <property type="evidence" value="ECO:0007669"/>
    <property type="project" value="UniProtKB-KW"/>
</dbReference>
<dbReference type="PROSITE" id="PS00560">
    <property type="entry name" value="CARBOXYPEPT_SER_HIS"/>
    <property type="match status" value="1"/>
</dbReference>